<feature type="transmembrane region" description="Helical" evidence="7">
    <location>
        <begin position="28"/>
        <end position="45"/>
    </location>
</feature>
<dbReference type="Proteomes" id="UP000034166">
    <property type="component" value="Unassembled WGS sequence"/>
</dbReference>
<comment type="caution">
    <text evidence="9">The sequence shown here is derived from an EMBL/GenBank/DDBJ whole genome shotgun (WGS) entry which is preliminary data.</text>
</comment>
<evidence type="ECO:0000256" key="6">
    <source>
        <dbReference type="ARBA" id="ARBA00023136"/>
    </source>
</evidence>
<keyword evidence="2" id="KW-1003">Cell membrane</keyword>
<dbReference type="PIRSF" id="PIRSF006066">
    <property type="entry name" value="HI0050"/>
    <property type="match status" value="1"/>
</dbReference>
<feature type="domain" description="TRAP C4-dicarboxylate transport system permease DctM subunit" evidence="8">
    <location>
        <begin position="13"/>
        <end position="428"/>
    </location>
</feature>
<feature type="transmembrane region" description="Helical" evidence="7">
    <location>
        <begin position="232"/>
        <end position="253"/>
    </location>
</feature>
<dbReference type="PATRIC" id="fig|1408103.3.peg.238"/>
<feature type="transmembrane region" description="Helical" evidence="7">
    <location>
        <begin position="418"/>
        <end position="439"/>
    </location>
</feature>
<name>A0A0M2T0G0_9BACI</name>
<dbReference type="AlphaFoldDB" id="A0A0M2T0G0"/>
<keyword evidence="5 7" id="KW-1133">Transmembrane helix</keyword>
<dbReference type="Pfam" id="PF06808">
    <property type="entry name" value="DctM"/>
    <property type="match status" value="1"/>
</dbReference>
<sequence length="443" mass="47316">MPIEIFYLLMLFLFGLFLLLGLHIHSVLLSIGIIGIILLEGPAYITSFLQSNPYKQVASYTLTTIPLFVLMAQFVVKSGIVRDMYSIVFILSRGKSSLLGVLTVIIGAFLGAVSGSTSGSSAALGQVAVPELKKRGFRDDIAGATIAAAGSLSGIIPPSIILILYGVVTETPIGTLFIAAIVPGILMTLVIIGVMLVMHYRSSNQIAAGLAEDVLEEREKEEEPSLTLSRSLFVLAIGLVMVLVIFGGIYSGVFTPTEAGAVGAFIGFLTALFLGKVNKAFYVESFAETVKITVMVLLIMITAQIFGRFITVSQLPKELINALGPLIEYPVLVLVLLAVIYFILFMFVEGGAVIIMATPVLLPIVQEMNVDLLWFGILVSVICTIGLLTPPVGLSVFAVSGVTGIPIERLFRQSMIMAVVLAVVVCGLLILFPSLVTWLPGLM</sequence>
<proteinExistence type="predicted"/>
<keyword evidence="6 7" id="KW-0472">Membrane</keyword>
<dbReference type="PANTHER" id="PTHR33362:SF5">
    <property type="entry name" value="C4-DICARBOXYLATE TRAP TRANSPORTER LARGE PERMEASE PROTEIN DCTM"/>
    <property type="match status" value="1"/>
</dbReference>
<feature type="transmembrane region" description="Helical" evidence="7">
    <location>
        <begin position="96"/>
        <end position="129"/>
    </location>
</feature>
<feature type="transmembrane region" description="Helical" evidence="7">
    <location>
        <begin position="289"/>
        <end position="311"/>
    </location>
</feature>
<evidence type="ECO:0000256" key="5">
    <source>
        <dbReference type="ARBA" id="ARBA00022989"/>
    </source>
</evidence>
<keyword evidence="3" id="KW-0997">Cell inner membrane</keyword>
<feature type="transmembrane region" description="Helical" evidence="7">
    <location>
        <begin position="57"/>
        <end position="76"/>
    </location>
</feature>
<evidence type="ECO:0000256" key="1">
    <source>
        <dbReference type="ARBA" id="ARBA00004429"/>
    </source>
</evidence>
<dbReference type="GO" id="GO:0005886">
    <property type="term" value="C:plasma membrane"/>
    <property type="evidence" value="ECO:0007669"/>
    <property type="project" value="UniProtKB-SubCell"/>
</dbReference>
<evidence type="ECO:0000259" key="8">
    <source>
        <dbReference type="Pfam" id="PF06808"/>
    </source>
</evidence>
<evidence type="ECO:0000256" key="4">
    <source>
        <dbReference type="ARBA" id="ARBA00022692"/>
    </source>
</evidence>
<evidence type="ECO:0000313" key="9">
    <source>
        <dbReference type="EMBL" id="KKK39903.1"/>
    </source>
</evidence>
<feature type="transmembrane region" description="Helical" evidence="7">
    <location>
        <begin position="370"/>
        <end position="388"/>
    </location>
</feature>
<protein>
    <submittedName>
        <fullName evidence="9">Neu5Ac permease</fullName>
    </submittedName>
</protein>
<feature type="transmembrane region" description="Helical" evidence="7">
    <location>
        <begin position="173"/>
        <end position="197"/>
    </location>
</feature>
<keyword evidence="4 7" id="KW-0812">Transmembrane</keyword>
<evidence type="ECO:0000313" key="10">
    <source>
        <dbReference type="Proteomes" id="UP000034166"/>
    </source>
</evidence>
<evidence type="ECO:0000256" key="3">
    <source>
        <dbReference type="ARBA" id="ARBA00022519"/>
    </source>
</evidence>
<dbReference type="RefSeq" id="WP_046521844.1">
    <property type="nucleotide sequence ID" value="NZ_LAYY01000001.1"/>
</dbReference>
<feature type="transmembrane region" description="Helical" evidence="7">
    <location>
        <begin position="141"/>
        <end position="167"/>
    </location>
</feature>
<evidence type="ECO:0000256" key="7">
    <source>
        <dbReference type="SAM" id="Phobius"/>
    </source>
</evidence>
<dbReference type="EMBL" id="LAYY01000001">
    <property type="protein sequence ID" value="KKK39903.1"/>
    <property type="molecule type" value="Genomic_DNA"/>
</dbReference>
<dbReference type="PANTHER" id="PTHR33362">
    <property type="entry name" value="SIALIC ACID TRAP TRANSPORTER PERMEASE PROTEIN SIAT-RELATED"/>
    <property type="match status" value="1"/>
</dbReference>
<dbReference type="GO" id="GO:0022857">
    <property type="term" value="F:transmembrane transporter activity"/>
    <property type="evidence" value="ECO:0007669"/>
    <property type="project" value="TreeGrafter"/>
</dbReference>
<feature type="transmembrane region" description="Helical" evidence="7">
    <location>
        <begin position="259"/>
        <end position="277"/>
    </location>
</feature>
<dbReference type="OrthoDB" id="9785600at2"/>
<accession>A0A0M2T0G0</accession>
<dbReference type="InterPro" id="IPR004681">
    <property type="entry name" value="TRAP_DctM"/>
</dbReference>
<feature type="transmembrane region" description="Helical" evidence="7">
    <location>
        <begin position="331"/>
        <end position="358"/>
    </location>
</feature>
<evidence type="ECO:0000256" key="2">
    <source>
        <dbReference type="ARBA" id="ARBA00022475"/>
    </source>
</evidence>
<keyword evidence="10" id="KW-1185">Reference proteome</keyword>
<organism evidence="9 10">
    <name type="scientific">Mesobacillus campisalis</name>
    <dbReference type="NCBI Taxonomy" id="1408103"/>
    <lineage>
        <taxon>Bacteria</taxon>
        <taxon>Bacillati</taxon>
        <taxon>Bacillota</taxon>
        <taxon>Bacilli</taxon>
        <taxon>Bacillales</taxon>
        <taxon>Bacillaceae</taxon>
        <taxon>Mesobacillus</taxon>
    </lineage>
</organism>
<feature type="transmembrane region" description="Helical" evidence="7">
    <location>
        <begin position="5"/>
        <end position="22"/>
    </location>
</feature>
<gene>
    <name evidence="9" type="ORF">WQ57_01090</name>
</gene>
<comment type="subcellular location">
    <subcellularLocation>
        <location evidence="1">Cell inner membrane</location>
        <topology evidence="1">Multi-pass membrane protein</topology>
    </subcellularLocation>
</comment>
<dbReference type="InterPro" id="IPR010656">
    <property type="entry name" value="DctM"/>
</dbReference>
<reference evidence="9 10" key="1">
    <citation type="submission" date="2015-04" db="EMBL/GenBank/DDBJ databases">
        <title>Taxonomic description and genome sequence of Bacillus campisalis sp. nov., a novel member of the genus Bacillus isolated from solar saltern.</title>
        <authorList>
            <person name="Mathan Kumar R."/>
            <person name="Kaur G."/>
            <person name="Kumar A."/>
            <person name="Singh N.K."/>
            <person name="Kaur N."/>
            <person name="Kumar N."/>
            <person name="Mayilraj S."/>
        </authorList>
    </citation>
    <scope>NUCLEOTIDE SEQUENCE [LARGE SCALE GENOMIC DNA]</scope>
    <source>
        <strain evidence="9 10">SA2-6</strain>
    </source>
</reference>